<evidence type="ECO:0000313" key="14">
    <source>
        <dbReference type="EMBL" id="KAK1616818.1"/>
    </source>
</evidence>
<comment type="catalytic activity">
    <reaction evidence="11">
        <text>O-phospho-L-threonyl-[protein] + H2O = L-threonyl-[protein] + phosphate</text>
        <dbReference type="Rhea" id="RHEA:47004"/>
        <dbReference type="Rhea" id="RHEA-COMP:11060"/>
        <dbReference type="Rhea" id="RHEA-COMP:11605"/>
        <dbReference type="ChEBI" id="CHEBI:15377"/>
        <dbReference type="ChEBI" id="CHEBI:30013"/>
        <dbReference type="ChEBI" id="CHEBI:43474"/>
        <dbReference type="ChEBI" id="CHEBI:61977"/>
        <dbReference type="EC" id="3.1.3.16"/>
    </reaction>
</comment>
<dbReference type="AlphaFoldDB" id="A0AAD8VU19"/>
<dbReference type="PROSITE" id="PS01032">
    <property type="entry name" value="PPM_1"/>
    <property type="match status" value="1"/>
</dbReference>
<dbReference type="SUPFAM" id="SSF81606">
    <property type="entry name" value="PP2C-like"/>
    <property type="match status" value="1"/>
</dbReference>
<dbReference type="FunFam" id="3.60.40.10:FF:000027">
    <property type="entry name" value="Probable protein phosphatase 2C 76"/>
    <property type="match status" value="1"/>
</dbReference>
<evidence type="ECO:0000256" key="7">
    <source>
        <dbReference type="ARBA" id="ARBA00022842"/>
    </source>
</evidence>
<dbReference type="InterPro" id="IPR001932">
    <property type="entry name" value="PPM-type_phosphatase-like_dom"/>
</dbReference>
<reference evidence="14" key="1">
    <citation type="submission" date="2023-07" db="EMBL/GenBank/DDBJ databases">
        <title>A chromosome-level genome assembly of Lolium multiflorum.</title>
        <authorList>
            <person name="Chen Y."/>
            <person name="Copetti D."/>
            <person name="Kolliker R."/>
            <person name="Studer B."/>
        </authorList>
    </citation>
    <scope>NUCLEOTIDE SEQUENCE</scope>
    <source>
        <strain evidence="14">02402/16</strain>
        <tissue evidence="14">Leaf</tissue>
    </source>
</reference>
<evidence type="ECO:0000256" key="3">
    <source>
        <dbReference type="ARBA" id="ARBA00006702"/>
    </source>
</evidence>
<dbReference type="SMART" id="SM00332">
    <property type="entry name" value="PP2Cc"/>
    <property type="match status" value="1"/>
</dbReference>
<comment type="cofactor">
    <cofactor evidence="2">
        <name>Mg(2+)</name>
        <dbReference type="ChEBI" id="CHEBI:18420"/>
    </cofactor>
</comment>
<evidence type="ECO:0000256" key="2">
    <source>
        <dbReference type="ARBA" id="ARBA00001946"/>
    </source>
</evidence>
<proteinExistence type="inferred from homology"/>
<evidence type="ECO:0000256" key="11">
    <source>
        <dbReference type="ARBA" id="ARBA00048336"/>
    </source>
</evidence>
<sequence>MVCIGSLRALVLRAAAGAGRRRGARVLCGRAVDACVTPRARGFRAVAGARANMMLDPSSDAESAAPAGQLQLQRRTAAAVAQPQDGGYASGGWQREDGKLKCGYSSFRGKRSTMEDFYDVKLTEIDGQAVSLFGVFDGHGGSRAAEYLKEHLFENLMKHPKFLSDTKLAISETYQKTDADFLESESNAFRDDGSTASTAVLVGGHLYVANVGDSRAVVSKAGKAMALSVDHKPNRSDERKRIENAGGVVIWAGTWRVGGVLAMSRAFGNRLLKPFVVAEPEIQEQVFDGELESLVLASDGLWDAVENEEAVSLAKTEEVPESAARKLTEIAYSRGSADNITCIVVQFHHDKTGG</sequence>
<dbReference type="InterPro" id="IPR000222">
    <property type="entry name" value="PP2C_BS"/>
</dbReference>
<feature type="domain" description="PPM-type phosphatase" evidence="13">
    <location>
        <begin position="101"/>
        <end position="347"/>
    </location>
</feature>
<keyword evidence="6 12" id="KW-0378">Hydrolase</keyword>
<dbReference type="Proteomes" id="UP001231189">
    <property type="component" value="Unassembled WGS sequence"/>
</dbReference>
<dbReference type="PANTHER" id="PTHR47992">
    <property type="entry name" value="PROTEIN PHOSPHATASE"/>
    <property type="match status" value="1"/>
</dbReference>
<dbReference type="GO" id="GO:0004722">
    <property type="term" value="F:protein serine/threonine phosphatase activity"/>
    <property type="evidence" value="ECO:0007669"/>
    <property type="project" value="UniProtKB-EC"/>
</dbReference>
<dbReference type="Gene3D" id="3.60.40.10">
    <property type="entry name" value="PPM-type phosphatase domain"/>
    <property type="match status" value="1"/>
</dbReference>
<dbReference type="InterPro" id="IPR036457">
    <property type="entry name" value="PPM-type-like_dom_sf"/>
</dbReference>
<keyword evidence="5" id="KW-0479">Metal-binding</keyword>
<keyword evidence="7" id="KW-0460">Magnesium</keyword>
<organism evidence="14 15">
    <name type="scientific">Lolium multiflorum</name>
    <name type="common">Italian ryegrass</name>
    <name type="synonym">Lolium perenne subsp. multiflorum</name>
    <dbReference type="NCBI Taxonomy" id="4521"/>
    <lineage>
        <taxon>Eukaryota</taxon>
        <taxon>Viridiplantae</taxon>
        <taxon>Streptophyta</taxon>
        <taxon>Embryophyta</taxon>
        <taxon>Tracheophyta</taxon>
        <taxon>Spermatophyta</taxon>
        <taxon>Magnoliopsida</taxon>
        <taxon>Liliopsida</taxon>
        <taxon>Poales</taxon>
        <taxon>Poaceae</taxon>
        <taxon>BOP clade</taxon>
        <taxon>Pooideae</taxon>
        <taxon>Poodae</taxon>
        <taxon>Poeae</taxon>
        <taxon>Poeae Chloroplast Group 2 (Poeae type)</taxon>
        <taxon>Loliodinae</taxon>
        <taxon>Loliinae</taxon>
        <taxon>Lolium</taxon>
    </lineage>
</organism>
<comment type="similarity">
    <text evidence="3 12">Belongs to the PP2C family.</text>
</comment>
<keyword evidence="9" id="KW-0464">Manganese</keyword>
<dbReference type="CDD" id="cd00143">
    <property type="entry name" value="PP2Cc"/>
    <property type="match status" value="1"/>
</dbReference>
<evidence type="ECO:0000256" key="5">
    <source>
        <dbReference type="ARBA" id="ARBA00022723"/>
    </source>
</evidence>
<protein>
    <recommendedName>
        <fullName evidence="4">protein-serine/threonine phosphatase</fullName>
        <ecNumber evidence="4">3.1.3.16</ecNumber>
    </recommendedName>
</protein>
<dbReference type="PROSITE" id="PS51746">
    <property type="entry name" value="PPM_2"/>
    <property type="match status" value="1"/>
</dbReference>
<evidence type="ECO:0000256" key="9">
    <source>
        <dbReference type="ARBA" id="ARBA00023211"/>
    </source>
</evidence>
<dbReference type="SMART" id="SM00331">
    <property type="entry name" value="PP2C_SIG"/>
    <property type="match status" value="1"/>
</dbReference>
<keyword evidence="8 12" id="KW-0904">Protein phosphatase</keyword>
<evidence type="ECO:0000256" key="10">
    <source>
        <dbReference type="ARBA" id="ARBA00047761"/>
    </source>
</evidence>
<evidence type="ECO:0000256" key="4">
    <source>
        <dbReference type="ARBA" id="ARBA00013081"/>
    </source>
</evidence>
<evidence type="ECO:0000313" key="15">
    <source>
        <dbReference type="Proteomes" id="UP001231189"/>
    </source>
</evidence>
<gene>
    <name evidence="14" type="ORF">QYE76_022335</name>
</gene>
<accession>A0AAD8VU19</accession>
<comment type="cofactor">
    <cofactor evidence="1">
        <name>Mn(2+)</name>
        <dbReference type="ChEBI" id="CHEBI:29035"/>
    </cofactor>
</comment>
<comment type="caution">
    <text evidence="14">The sequence shown here is derived from an EMBL/GenBank/DDBJ whole genome shotgun (WGS) entry which is preliminary data.</text>
</comment>
<keyword evidence="15" id="KW-1185">Reference proteome</keyword>
<evidence type="ECO:0000259" key="13">
    <source>
        <dbReference type="PROSITE" id="PS51746"/>
    </source>
</evidence>
<name>A0AAD8VU19_LOLMU</name>
<evidence type="ECO:0000256" key="8">
    <source>
        <dbReference type="ARBA" id="ARBA00022912"/>
    </source>
</evidence>
<dbReference type="GO" id="GO:0046872">
    <property type="term" value="F:metal ion binding"/>
    <property type="evidence" value="ECO:0007669"/>
    <property type="project" value="UniProtKB-KW"/>
</dbReference>
<evidence type="ECO:0000256" key="12">
    <source>
        <dbReference type="RuleBase" id="RU003465"/>
    </source>
</evidence>
<dbReference type="EC" id="3.1.3.16" evidence="4"/>
<evidence type="ECO:0000256" key="6">
    <source>
        <dbReference type="ARBA" id="ARBA00022801"/>
    </source>
</evidence>
<evidence type="ECO:0000256" key="1">
    <source>
        <dbReference type="ARBA" id="ARBA00001936"/>
    </source>
</evidence>
<comment type="catalytic activity">
    <reaction evidence="10">
        <text>O-phospho-L-seryl-[protein] + H2O = L-seryl-[protein] + phosphate</text>
        <dbReference type="Rhea" id="RHEA:20629"/>
        <dbReference type="Rhea" id="RHEA-COMP:9863"/>
        <dbReference type="Rhea" id="RHEA-COMP:11604"/>
        <dbReference type="ChEBI" id="CHEBI:15377"/>
        <dbReference type="ChEBI" id="CHEBI:29999"/>
        <dbReference type="ChEBI" id="CHEBI:43474"/>
        <dbReference type="ChEBI" id="CHEBI:83421"/>
        <dbReference type="EC" id="3.1.3.16"/>
    </reaction>
</comment>
<dbReference type="EMBL" id="JAUUTY010000006">
    <property type="protein sequence ID" value="KAK1616818.1"/>
    <property type="molecule type" value="Genomic_DNA"/>
</dbReference>
<dbReference type="InterPro" id="IPR015655">
    <property type="entry name" value="PP2C"/>
</dbReference>
<dbReference type="Pfam" id="PF00481">
    <property type="entry name" value="PP2C"/>
    <property type="match status" value="1"/>
</dbReference>